<feature type="compositionally biased region" description="Polar residues" evidence="5">
    <location>
        <begin position="622"/>
        <end position="633"/>
    </location>
</feature>
<evidence type="ECO:0000259" key="6">
    <source>
        <dbReference type="PROSITE" id="PS50178"/>
    </source>
</evidence>
<evidence type="ECO:0000256" key="5">
    <source>
        <dbReference type="SAM" id="MobiDB-lite"/>
    </source>
</evidence>
<feature type="region of interest" description="Disordered" evidence="5">
    <location>
        <begin position="497"/>
        <end position="656"/>
    </location>
</feature>
<feature type="compositionally biased region" description="Basic and acidic residues" evidence="5">
    <location>
        <begin position="152"/>
        <end position="162"/>
    </location>
</feature>
<dbReference type="SUPFAM" id="SSF57903">
    <property type="entry name" value="FYVE/PHD zinc finger"/>
    <property type="match status" value="1"/>
</dbReference>
<dbReference type="PANTHER" id="PTHR46280:SF3">
    <property type="entry name" value="PLECKSTRIN HOMOLOGY DOMAIN-CONTAINING FAMILY F MEMBER 1 HOMOLOG"/>
    <property type="match status" value="1"/>
</dbReference>
<dbReference type="GO" id="GO:0008270">
    <property type="term" value="F:zinc ion binding"/>
    <property type="evidence" value="ECO:0007669"/>
    <property type="project" value="UniProtKB-KW"/>
</dbReference>
<evidence type="ECO:0000256" key="2">
    <source>
        <dbReference type="ARBA" id="ARBA00022771"/>
    </source>
</evidence>
<dbReference type="InterPro" id="IPR017455">
    <property type="entry name" value="Znf_FYVE-rel"/>
</dbReference>
<evidence type="ECO:0000313" key="8">
    <source>
        <dbReference type="Proteomes" id="UP001295423"/>
    </source>
</evidence>
<organism evidence="7 8">
    <name type="scientific">Cylindrotheca closterium</name>
    <dbReference type="NCBI Taxonomy" id="2856"/>
    <lineage>
        <taxon>Eukaryota</taxon>
        <taxon>Sar</taxon>
        <taxon>Stramenopiles</taxon>
        <taxon>Ochrophyta</taxon>
        <taxon>Bacillariophyta</taxon>
        <taxon>Bacillariophyceae</taxon>
        <taxon>Bacillariophycidae</taxon>
        <taxon>Bacillariales</taxon>
        <taxon>Bacillariaceae</taxon>
        <taxon>Cylindrotheca</taxon>
    </lineage>
</organism>
<feature type="compositionally biased region" description="Low complexity" evidence="5">
    <location>
        <begin position="497"/>
        <end position="513"/>
    </location>
</feature>
<feature type="domain" description="FYVE-type" evidence="6">
    <location>
        <begin position="823"/>
        <end position="876"/>
    </location>
</feature>
<dbReference type="SMART" id="SM00064">
    <property type="entry name" value="FYVE"/>
    <property type="match status" value="1"/>
</dbReference>
<dbReference type="Gene3D" id="2.30.42.10">
    <property type="match status" value="1"/>
</dbReference>
<reference evidence="7" key="1">
    <citation type="submission" date="2023-08" db="EMBL/GenBank/DDBJ databases">
        <authorList>
            <person name="Audoor S."/>
            <person name="Bilcke G."/>
        </authorList>
    </citation>
    <scope>NUCLEOTIDE SEQUENCE</scope>
</reference>
<dbReference type="InterPro" id="IPR013083">
    <property type="entry name" value="Znf_RING/FYVE/PHD"/>
</dbReference>
<feature type="compositionally biased region" description="Polar residues" evidence="5">
    <location>
        <begin position="200"/>
        <end position="220"/>
    </location>
</feature>
<evidence type="ECO:0000256" key="3">
    <source>
        <dbReference type="ARBA" id="ARBA00022833"/>
    </source>
</evidence>
<feature type="compositionally biased region" description="Basic and acidic residues" evidence="5">
    <location>
        <begin position="301"/>
        <end position="311"/>
    </location>
</feature>
<feature type="region of interest" description="Disordered" evidence="5">
    <location>
        <begin position="1028"/>
        <end position="1085"/>
    </location>
</feature>
<dbReference type="InterPro" id="IPR036770">
    <property type="entry name" value="Ankyrin_rpt-contain_sf"/>
</dbReference>
<dbReference type="Gene3D" id="1.25.40.20">
    <property type="entry name" value="Ankyrin repeat-containing domain"/>
    <property type="match status" value="1"/>
</dbReference>
<name>A0AAD2FR60_9STRA</name>
<protein>
    <recommendedName>
        <fullName evidence="6">FYVE-type domain-containing protein</fullName>
    </recommendedName>
</protein>
<evidence type="ECO:0000256" key="4">
    <source>
        <dbReference type="PROSITE-ProRule" id="PRU00091"/>
    </source>
</evidence>
<dbReference type="InterPro" id="IPR036034">
    <property type="entry name" value="PDZ_sf"/>
</dbReference>
<feature type="compositionally biased region" description="Polar residues" evidence="5">
    <location>
        <begin position="558"/>
        <end position="572"/>
    </location>
</feature>
<evidence type="ECO:0000256" key="1">
    <source>
        <dbReference type="ARBA" id="ARBA00022723"/>
    </source>
</evidence>
<dbReference type="InterPro" id="IPR000306">
    <property type="entry name" value="Znf_FYVE"/>
</dbReference>
<feature type="compositionally biased region" description="Low complexity" evidence="5">
    <location>
        <begin position="410"/>
        <end position="426"/>
    </location>
</feature>
<proteinExistence type="predicted"/>
<dbReference type="Gene3D" id="3.30.40.10">
    <property type="entry name" value="Zinc/RING finger domain, C3HC4 (zinc finger)"/>
    <property type="match status" value="1"/>
</dbReference>
<dbReference type="EMBL" id="CAKOGP040001759">
    <property type="protein sequence ID" value="CAJ1950088.1"/>
    <property type="molecule type" value="Genomic_DNA"/>
</dbReference>
<accession>A0AAD2FR60</accession>
<feature type="compositionally biased region" description="Basic and acidic residues" evidence="5">
    <location>
        <begin position="335"/>
        <end position="344"/>
    </location>
</feature>
<keyword evidence="3" id="KW-0862">Zinc</keyword>
<evidence type="ECO:0000313" key="7">
    <source>
        <dbReference type="EMBL" id="CAJ1950088.1"/>
    </source>
</evidence>
<dbReference type="InterPro" id="IPR051765">
    <property type="entry name" value="PH_domain-containing_F"/>
</dbReference>
<keyword evidence="8" id="KW-1185">Reference proteome</keyword>
<keyword evidence="1" id="KW-0479">Metal-binding</keyword>
<gene>
    <name evidence="7" type="ORF">CYCCA115_LOCUS12416</name>
</gene>
<dbReference type="InterPro" id="IPR011011">
    <property type="entry name" value="Znf_FYVE_PHD"/>
</dbReference>
<feature type="compositionally biased region" description="Basic and acidic residues" evidence="5">
    <location>
        <begin position="367"/>
        <end position="385"/>
    </location>
</feature>
<feature type="compositionally biased region" description="Low complexity" evidence="5">
    <location>
        <begin position="238"/>
        <end position="266"/>
    </location>
</feature>
<feature type="compositionally biased region" description="Basic and acidic residues" evidence="5">
    <location>
        <begin position="267"/>
        <end position="278"/>
    </location>
</feature>
<dbReference type="PANTHER" id="PTHR46280">
    <property type="entry name" value="PLECKSTRIN HOMOLOGY DOMAIN-CONTAINING FAMILY F MEMBER 2-RELATED"/>
    <property type="match status" value="1"/>
</dbReference>
<feature type="compositionally biased region" description="Low complexity" evidence="5">
    <location>
        <begin position="175"/>
        <end position="190"/>
    </location>
</feature>
<feature type="compositionally biased region" description="Low complexity" evidence="5">
    <location>
        <begin position="320"/>
        <end position="334"/>
    </location>
</feature>
<dbReference type="CDD" id="cd00065">
    <property type="entry name" value="FYVE_like_SF"/>
    <property type="match status" value="1"/>
</dbReference>
<dbReference type="Pfam" id="PF01363">
    <property type="entry name" value="FYVE"/>
    <property type="match status" value="1"/>
</dbReference>
<dbReference type="Proteomes" id="UP001295423">
    <property type="component" value="Unassembled WGS sequence"/>
</dbReference>
<feature type="compositionally biased region" description="Basic and acidic residues" evidence="5">
    <location>
        <begin position="1075"/>
        <end position="1085"/>
    </location>
</feature>
<dbReference type="AlphaFoldDB" id="A0AAD2FR60"/>
<comment type="caution">
    <text evidence="7">The sequence shown here is derived from an EMBL/GenBank/DDBJ whole genome shotgun (WGS) entry which is preliminary data.</text>
</comment>
<dbReference type="PROSITE" id="PS50178">
    <property type="entry name" value="ZF_FYVE"/>
    <property type="match status" value="1"/>
</dbReference>
<sequence>MTSAKGTSIDIANYFESICYANAVKEQKNEKIGLVVKRSNAWNTLYISGIKDTSKFANSKLQIGMVILTINGMKSPTTVKEIQKVMKETVGDLTIMAASISKEITIAGSNANSPARSPVHSPVRPSKVVASAQGSPQMNPLSPKEFPLSFRTESRVPGKDDTATTNLVPPEFPLDNNDNDTANNKNNNNNDKIENKSSHDTATADTFNASSSYEMTLSDHQQPHQEKSPTPVSPPDSPARSSYSQESSASPRSSPGGPSPGSSPMSHGHERKVSESGQRDSPVSICSIDHTGNIVITPKGSPKDTMKEDVQMPKLSSLPTTRATTAARSTNNNKNTEEEKKEEPSIASDDSYDDLTDSSQELETAQQEEKEAEEKAKEQKAKETTSRQSATAAVEEKPPVAHAKPPPSPVRAAAAKQPSKKQQQQQQEDRAAKRRSRAGPRMAPGVAPGAYHVAASSVRPSSSKAIRSLSPAPRPGAHRVPGVNSRASAPAIAPITSAAAVASAASSNISSHSARAERTIGNDAPLSPAPRIRSENMPPPHPDLPQPGARRMAGPNARTASGDSYRSPNSPMSALPSKQGYVPASASSPAGASAYSGGGPMDIDDLNDQDVGMGVPVHENPSLASSPQNSKDSSSIDDDQADYYDGSSVQVSEAPEMSVITSDDLVIAAEVQEHPDILEDRIRKQILQETAQAAVVVMEHGGNNASNRSFQEEELEEHKHKNVKEKLFGGGGKGRNVSQELSVAPDQYIRKRDFLPWNVQQNMTTNMWIASVVTDQKAYDEGNTTEQDRSKAVFSAKTEREARETGLAMATPYLQPFKTNPICVMCSSKFAVFNRPHNCRNCGVVVCSKCTVIWSSKRFPSTYQTSKSTHSVCLACDWSANNFQDAVLQGNLTKATKLYESGNVNLRTPYISSKKKSGQEIMYPVHMAILGRNVELVRWLCKERCAPVTTEVKSKGNLKSLPIGTSKARTPLKLAVKQKDHDMLKFLVAELNVSLFDEDIKADYRWILAHLSNTLHRAPYEYEIAKNKKNANSSSHSSSPRSHHSFDARAYAGSGSATVATNASQGSSRGGSKAGESRADSLAEV</sequence>
<feature type="compositionally biased region" description="Polar residues" evidence="5">
    <location>
        <begin position="1055"/>
        <end position="1067"/>
    </location>
</feature>
<feature type="region of interest" description="Disordered" evidence="5">
    <location>
        <begin position="110"/>
        <end position="485"/>
    </location>
</feature>
<keyword evidence="2 4" id="KW-0863">Zinc-finger</keyword>
<feature type="compositionally biased region" description="Low complexity" evidence="5">
    <location>
        <begin position="580"/>
        <end position="595"/>
    </location>
</feature>